<evidence type="ECO:0000313" key="1">
    <source>
        <dbReference type="EMBL" id="KAB8186864.1"/>
    </source>
</evidence>
<dbReference type="RefSeq" id="WP_139637528.1">
    <property type="nucleotide sequence ID" value="NZ_VDLX02000028.1"/>
</dbReference>
<sequence>MATYSAQAITTDGLVATSRTAASGDKITPDRNVILRVTNGAGADVDLTITVHGTSAYGSDLPDKVITIAAAATKVIPLSFNEYISPTDGLIALGWESTTSVTFTVERI</sequence>
<name>A0A5C4V6P8_9ACTN</name>
<gene>
    <name evidence="1" type="ORF">FH608_046075</name>
</gene>
<dbReference type="OrthoDB" id="3543585at2"/>
<accession>A0A5C4V6P8</accession>
<proteinExistence type="predicted"/>
<protein>
    <submittedName>
        <fullName evidence="1">Uncharacterized protein</fullName>
    </submittedName>
</protein>
<dbReference type="EMBL" id="VDLX02000028">
    <property type="protein sequence ID" value="KAB8186864.1"/>
    <property type="molecule type" value="Genomic_DNA"/>
</dbReference>
<reference evidence="1 2" key="1">
    <citation type="submission" date="2019-10" db="EMBL/GenBank/DDBJ databases">
        <title>Nonomuraea sp. nov., isolated from Phyllanthus amarus.</title>
        <authorList>
            <person name="Klykleung N."/>
            <person name="Tanasupawat S."/>
        </authorList>
    </citation>
    <scope>NUCLEOTIDE SEQUENCE [LARGE SCALE GENOMIC DNA]</scope>
    <source>
        <strain evidence="1 2">PA1-10</strain>
    </source>
</reference>
<evidence type="ECO:0000313" key="2">
    <source>
        <dbReference type="Proteomes" id="UP000312512"/>
    </source>
</evidence>
<keyword evidence="2" id="KW-1185">Reference proteome</keyword>
<dbReference type="Proteomes" id="UP000312512">
    <property type="component" value="Unassembled WGS sequence"/>
</dbReference>
<comment type="caution">
    <text evidence="1">The sequence shown here is derived from an EMBL/GenBank/DDBJ whole genome shotgun (WGS) entry which is preliminary data.</text>
</comment>
<organism evidence="1 2">
    <name type="scientific">Nonomuraea phyllanthi</name>
    <dbReference type="NCBI Taxonomy" id="2219224"/>
    <lineage>
        <taxon>Bacteria</taxon>
        <taxon>Bacillati</taxon>
        <taxon>Actinomycetota</taxon>
        <taxon>Actinomycetes</taxon>
        <taxon>Streptosporangiales</taxon>
        <taxon>Streptosporangiaceae</taxon>
        <taxon>Nonomuraea</taxon>
    </lineage>
</organism>
<dbReference type="AlphaFoldDB" id="A0A5C4V6P8"/>